<dbReference type="GO" id="GO:0031390">
    <property type="term" value="C:Ctf18 RFC-like complex"/>
    <property type="evidence" value="ECO:0007669"/>
    <property type="project" value="InterPro"/>
</dbReference>
<dbReference type="PANTHER" id="PTHR28605">
    <property type="entry name" value="CTF8, CHROMOSOME TRANSMISSION FIDELITY FACTOR 8 HOMOLOG (S. CEREVISIAE)"/>
    <property type="match status" value="1"/>
</dbReference>
<dbReference type="Pfam" id="PF09696">
    <property type="entry name" value="Ctf8"/>
    <property type="match status" value="1"/>
</dbReference>
<dbReference type="EMBL" id="KQ086128">
    <property type="protein sequence ID" value="KLO07640.1"/>
    <property type="molecule type" value="Genomic_DNA"/>
</dbReference>
<dbReference type="GO" id="GO:0007064">
    <property type="term" value="P:mitotic sister chromatid cohesion"/>
    <property type="evidence" value="ECO:0007669"/>
    <property type="project" value="InterPro"/>
</dbReference>
<dbReference type="PANTHER" id="PTHR28605:SF1">
    <property type="entry name" value="CHROMOSOME TRANSMISSION FIDELITY FACTOR 8"/>
    <property type="match status" value="1"/>
</dbReference>
<proteinExistence type="inferred from homology"/>
<dbReference type="GO" id="GO:0006260">
    <property type="term" value="P:DNA replication"/>
    <property type="evidence" value="ECO:0007669"/>
    <property type="project" value="UniProtKB-KW"/>
</dbReference>
<dbReference type="InterPro" id="IPR018607">
    <property type="entry name" value="Ctf8"/>
</dbReference>
<keyword evidence="8" id="KW-1185">Reference proteome</keyword>
<reference evidence="7 8" key="1">
    <citation type="submission" date="2015-04" db="EMBL/GenBank/DDBJ databases">
        <title>Complete genome sequence of Schizopora paradoxa KUC8140, a cosmopolitan wood degrader in East Asia.</title>
        <authorList>
            <consortium name="DOE Joint Genome Institute"/>
            <person name="Min B."/>
            <person name="Park H."/>
            <person name="Jang Y."/>
            <person name="Kim J.-J."/>
            <person name="Kim K.H."/>
            <person name="Pangilinan J."/>
            <person name="Lipzen A."/>
            <person name="Riley R."/>
            <person name="Grigoriev I.V."/>
            <person name="Spatafora J.W."/>
            <person name="Choi I.-G."/>
        </authorList>
    </citation>
    <scope>NUCLEOTIDE SEQUENCE [LARGE SCALE GENOMIC DNA]</scope>
    <source>
        <strain evidence="7 8">KUC8140</strain>
    </source>
</reference>
<evidence type="ECO:0000313" key="7">
    <source>
        <dbReference type="EMBL" id="KLO07640.1"/>
    </source>
</evidence>
<dbReference type="STRING" id="27342.A0A0H2R750"/>
<name>A0A0H2R750_9AGAM</name>
<comment type="subcellular location">
    <subcellularLocation>
        <location evidence="1">Nucleus</location>
    </subcellularLocation>
</comment>
<evidence type="ECO:0008006" key="9">
    <source>
        <dbReference type="Google" id="ProtNLM"/>
    </source>
</evidence>
<evidence type="ECO:0000256" key="6">
    <source>
        <dbReference type="ARBA" id="ARBA00038447"/>
    </source>
</evidence>
<evidence type="ECO:0000313" key="8">
    <source>
        <dbReference type="Proteomes" id="UP000053477"/>
    </source>
</evidence>
<evidence type="ECO:0000256" key="1">
    <source>
        <dbReference type="ARBA" id="ARBA00004123"/>
    </source>
</evidence>
<evidence type="ECO:0000256" key="3">
    <source>
        <dbReference type="ARBA" id="ARBA00023125"/>
    </source>
</evidence>
<evidence type="ECO:0000256" key="2">
    <source>
        <dbReference type="ARBA" id="ARBA00022705"/>
    </source>
</evidence>
<keyword evidence="2" id="KW-0235">DNA replication</keyword>
<dbReference type="Proteomes" id="UP000053477">
    <property type="component" value="Unassembled WGS sequence"/>
</dbReference>
<evidence type="ECO:0000256" key="5">
    <source>
        <dbReference type="ARBA" id="ARBA00023306"/>
    </source>
</evidence>
<keyword evidence="4" id="KW-0539">Nucleus</keyword>
<organism evidence="7 8">
    <name type="scientific">Schizopora paradoxa</name>
    <dbReference type="NCBI Taxonomy" id="27342"/>
    <lineage>
        <taxon>Eukaryota</taxon>
        <taxon>Fungi</taxon>
        <taxon>Dikarya</taxon>
        <taxon>Basidiomycota</taxon>
        <taxon>Agaricomycotina</taxon>
        <taxon>Agaricomycetes</taxon>
        <taxon>Hymenochaetales</taxon>
        <taxon>Schizoporaceae</taxon>
        <taxon>Schizopora</taxon>
    </lineage>
</organism>
<sequence length="148" mass="16090">MIIPLNLPSTSTSENEMTFSPQFATLGTKEVVLMELQGSIQSEGSRDGQLTEKPTLIIGHHMLEGKIVNLSKPLAVLKKRETSFNQALNAVDSEEMEIDGESKAEDASTAPEYDVVAIVKRKVLFSKRPMPITSSSALNRAGDEKSGK</sequence>
<dbReference type="AlphaFoldDB" id="A0A0H2R750"/>
<dbReference type="InParanoid" id="A0A0H2R750"/>
<keyword evidence="5" id="KW-0131">Cell cycle</keyword>
<keyword evidence="3" id="KW-0238">DNA-binding</keyword>
<comment type="similarity">
    <text evidence="6">Belongs to the CTF8 family.</text>
</comment>
<protein>
    <recommendedName>
        <fullName evidence="9">Ctf8-domain-containing protein</fullName>
    </recommendedName>
</protein>
<dbReference type="OrthoDB" id="121932at2759"/>
<gene>
    <name evidence="7" type="ORF">SCHPADRAFT_836352</name>
</gene>
<accession>A0A0H2R750</accession>
<dbReference type="GO" id="GO:0003677">
    <property type="term" value="F:DNA binding"/>
    <property type="evidence" value="ECO:0007669"/>
    <property type="project" value="UniProtKB-KW"/>
</dbReference>
<evidence type="ECO:0000256" key="4">
    <source>
        <dbReference type="ARBA" id="ARBA00023242"/>
    </source>
</evidence>